<dbReference type="RefSeq" id="WP_115225654.1">
    <property type="nucleotide sequence ID" value="NZ_CAWOLO010000001.1"/>
</dbReference>
<dbReference type="Proteomes" id="UP000295794">
    <property type="component" value="Unassembled WGS sequence"/>
</dbReference>
<evidence type="ECO:0000313" key="2">
    <source>
        <dbReference type="EMBL" id="STQ89170.1"/>
    </source>
</evidence>
<dbReference type="OrthoDB" id="5497329at2"/>
<name>A0A377Q368_9NEIS</name>
<dbReference type="GO" id="GO:0003676">
    <property type="term" value="F:nucleic acid binding"/>
    <property type="evidence" value="ECO:0007669"/>
    <property type="project" value="InterPro"/>
</dbReference>
<keyword evidence="5" id="KW-1185">Reference proteome</keyword>
<dbReference type="InterPro" id="IPR036397">
    <property type="entry name" value="RNaseH_sf"/>
</dbReference>
<dbReference type="InterPro" id="IPR012337">
    <property type="entry name" value="RNaseH-like_sf"/>
</dbReference>
<reference evidence="3 5" key="2">
    <citation type="submission" date="2019-03" db="EMBL/GenBank/DDBJ databases">
        <title>Genomic Encyclopedia of Type Strains, Phase IV (KMG-IV): sequencing the most valuable type-strain genomes for metagenomic binning, comparative biology and taxonomic classification.</title>
        <authorList>
            <person name="Goeker M."/>
        </authorList>
    </citation>
    <scope>NUCLEOTIDE SEQUENCE [LARGE SCALE GENOMIC DNA]</scope>
    <source>
        <strain evidence="3 5">DSM 3764</strain>
    </source>
</reference>
<dbReference type="PANTHER" id="PTHR30231">
    <property type="entry name" value="DNA POLYMERASE III SUBUNIT EPSILON"/>
    <property type="match status" value="1"/>
</dbReference>
<evidence type="ECO:0000259" key="1">
    <source>
        <dbReference type="SMART" id="SM00479"/>
    </source>
</evidence>
<keyword evidence="2" id="KW-0808">Transferase</keyword>
<dbReference type="Pfam" id="PF00929">
    <property type="entry name" value="RNase_T"/>
    <property type="match status" value="1"/>
</dbReference>
<dbReference type="GO" id="GO:0005829">
    <property type="term" value="C:cytosol"/>
    <property type="evidence" value="ECO:0007669"/>
    <property type="project" value="TreeGrafter"/>
</dbReference>
<dbReference type="GO" id="GO:0008408">
    <property type="term" value="F:3'-5' exonuclease activity"/>
    <property type="evidence" value="ECO:0007669"/>
    <property type="project" value="TreeGrafter"/>
</dbReference>
<dbReference type="EMBL" id="SMBT01000001">
    <property type="protein sequence ID" value="TCU90143.1"/>
    <property type="molecule type" value="Genomic_DNA"/>
</dbReference>
<dbReference type="EC" id="2.7.7.7" evidence="2"/>
<sequence length="207" mass="23068">MSGLMDYWQRWRRSRSLALANPAFAFLWDEAPADEYVSLDCEMSCLDPRQAEILSIAAIRIKGSRIIVSEHLKLLVKPAGQIDPASIAVHGLRHQDVQEGLPIEQALVALLHFVGPRPLVGYYLEFDLTVLGRLLKPMLGVALPNASIEVSGLFYDQMVTAHRPDVDLSLSHILQTLNLPDLPRHDPLNDALLAAMVFLKLHRQPAV</sequence>
<organism evidence="2 4">
    <name type="scientific">Iodobacter fluviatilis</name>
    <dbReference type="NCBI Taxonomy" id="537"/>
    <lineage>
        <taxon>Bacteria</taxon>
        <taxon>Pseudomonadati</taxon>
        <taxon>Pseudomonadota</taxon>
        <taxon>Betaproteobacteria</taxon>
        <taxon>Neisseriales</taxon>
        <taxon>Chitinibacteraceae</taxon>
        <taxon>Iodobacter</taxon>
    </lineage>
</organism>
<protein>
    <submittedName>
        <fullName evidence="2">DNA polymerase III polC-type</fullName>
        <ecNumber evidence="2">2.7.7.7</ecNumber>
    </submittedName>
    <submittedName>
        <fullName evidence="3">DNA polymerase-3 subunit epsilon</fullName>
    </submittedName>
</protein>
<dbReference type="NCBIfam" id="NF006601">
    <property type="entry name" value="PRK09145.1"/>
    <property type="match status" value="1"/>
</dbReference>
<dbReference type="SMART" id="SM00479">
    <property type="entry name" value="EXOIII"/>
    <property type="match status" value="1"/>
</dbReference>
<evidence type="ECO:0000313" key="5">
    <source>
        <dbReference type="Proteomes" id="UP000295794"/>
    </source>
</evidence>
<evidence type="ECO:0000313" key="3">
    <source>
        <dbReference type="EMBL" id="TCU90143.1"/>
    </source>
</evidence>
<dbReference type="EMBL" id="UGHR01000001">
    <property type="protein sequence ID" value="STQ89170.1"/>
    <property type="molecule type" value="Genomic_DNA"/>
</dbReference>
<reference evidence="2 4" key="1">
    <citation type="submission" date="2018-06" db="EMBL/GenBank/DDBJ databases">
        <authorList>
            <consortium name="Pathogen Informatics"/>
            <person name="Doyle S."/>
        </authorList>
    </citation>
    <scope>NUCLEOTIDE SEQUENCE [LARGE SCALE GENOMIC DNA]</scope>
    <source>
        <strain evidence="2 4">NCTC11159</strain>
    </source>
</reference>
<dbReference type="PANTHER" id="PTHR30231:SF7">
    <property type="entry name" value="BLR4117 PROTEIN"/>
    <property type="match status" value="1"/>
</dbReference>
<dbReference type="GO" id="GO:0003887">
    <property type="term" value="F:DNA-directed DNA polymerase activity"/>
    <property type="evidence" value="ECO:0007669"/>
    <property type="project" value="UniProtKB-EC"/>
</dbReference>
<dbReference type="Gene3D" id="3.30.420.10">
    <property type="entry name" value="Ribonuclease H-like superfamily/Ribonuclease H"/>
    <property type="match status" value="1"/>
</dbReference>
<proteinExistence type="predicted"/>
<keyword evidence="2" id="KW-0548">Nucleotidyltransferase</keyword>
<dbReference type="Proteomes" id="UP000255108">
    <property type="component" value="Unassembled WGS sequence"/>
</dbReference>
<dbReference type="CDD" id="cd06127">
    <property type="entry name" value="DEDDh"/>
    <property type="match status" value="1"/>
</dbReference>
<dbReference type="SUPFAM" id="SSF53098">
    <property type="entry name" value="Ribonuclease H-like"/>
    <property type="match status" value="1"/>
</dbReference>
<dbReference type="AlphaFoldDB" id="A0A377Q368"/>
<dbReference type="InterPro" id="IPR013520">
    <property type="entry name" value="Ribonucl_H"/>
</dbReference>
<accession>A0A377Q368</accession>
<feature type="domain" description="Exonuclease" evidence="1">
    <location>
        <begin position="35"/>
        <end position="207"/>
    </location>
</feature>
<gene>
    <name evidence="2" type="primary">polC_1</name>
    <name evidence="3" type="ORF">EV682_101163</name>
    <name evidence="2" type="ORF">NCTC11159_00182</name>
</gene>
<evidence type="ECO:0000313" key="4">
    <source>
        <dbReference type="Proteomes" id="UP000255108"/>
    </source>
</evidence>